<comment type="catalytic activity">
    <reaction evidence="1 19">
        <text>D-ribulose 5-phosphate = (2S)-2-hydroxy-3-oxobutyl phosphate + formate + H(+)</text>
        <dbReference type="Rhea" id="RHEA:18457"/>
        <dbReference type="ChEBI" id="CHEBI:15378"/>
        <dbReference type="ChEBI" id="CHEBI:15740"/>
        <dbReference type="ChEBI" id="CHEBI:58121"/>
        <dbReference type="ChEBI" id="CHEBI:58830"/>
        <dbReference type="EC" id="4.1.99.12"/>
    </reaction>
</comment>
<dbReference type="InterPro" id="IPR000926">
    <property type="entry name" value="RibA"/>
</dbReference>
<evidence type="ECO:0000256" key="9">
    <source>
        <dbReference type="ARBA" id="ARBA00022741"/>
    </source>
</evidence>
<sequence length="454" mass="49598">MIEFDSIEQAIADFGIGQPVVVVDDENRENEGDLIFAAEKATPQLLAFMIRYTSGYICVGMDGELCDRLHLPAMVAHSEDPRKTAYTITVDAAQGTTTGISAADRARTIRTLADPVAGPASLNRPGHVLPLRAVSGGVLVRAGHTEASVDLARLAGLSPAGALCEIVSEKDPTTMARAVELREWCNHHKIAMISIKDLIQWRRQHEKLVERVTDANLPTKYGNFRIVGYRSLIDGQEHVAVVKGDVAADDGRDVLVRVHSECLTGDVFGSRRCDCGPQLHRSLDMIDAEGRGIVLYLRGHEGRGIGLLNKLRAYHLQDEGEDTVDANLKLGLPADAREYASAAQILYDLGVRSMRLLTNNPDKREGLEGYGVEITGRAHLPLDVTPENLTYLRTKRDRMGHALEDLDAVVGSATSDVQSSAWIDHDHTRTAVNEDAHHHCADGDCGCSHHQHSR</sequence>
<evidence type="ECO:0000256" key="12">
    <source>
        <dbReference type="ARBA" id="ARBA00022842"/>
    </source>
</evidence>
<evidence type="ECO:0000256" key="8">
    <source>
        <dbReference type="ARBA" id="ARBA00022723"/>
    </source>
</evidence>
<evidence type="ECO:0000259" key="20">
    <source>
        <dbReference type="Pfam" id="PF00925"/>
    </source>
</evidence>
<keyword evidence="7 19" id="KW-0686">Riboflavin biosynthesis</keyword>
<feature type="active site" description="Nucleophile; for GTP cyclohydrolase activity" evidence="19">
    <location>
        <position position="337"/>
    </location>
</feature>
<comment type="cofactor">
    <cofactor evidence="19">
        <name>Mg(2+)</name>
        <dbReference type="ChEBI" id="CHEBI:18420"/>
    </cofactor>
    <cofactor evidence="19">
        <name>Mn(2+)</name>
        <dbReference type="ChEBI" id="CHEBI:29035"/>
    </cofactor>
    <text evidence="19">Binds 2 divalent metal cations per subunit. Magnesium or manganese.</text>
</comment>
<feature type="binding site" evidence="19">
    <location>
        <position position="363"/>
    </location>
    <ligand>
        <name>GTP</name>
        <dbReference type="ChEBI" id="CHEBI:37565"/>
    </ligand>
</feature>
<evidence type="ECO:0000313" key="22">
    <source>
        <dbReference type="Proteomes" id="UP000324288"/>
    </source>
</evidence>
<evidence type="ECO:0000256" key="3">
    <source>
        <dbReference type="ARBA" id="ARBA00002284"/>
    </source>
</evidence>
<dbReference type="InterPro" id="IPR032677">
    <property type="entry name" value="GTP_cyclohydro_II"/>
</dbReference>
<reference evidence="21 22" key="1">
    <citation type="submission" date="2019-04" db="EMBL/GenBank/DDBJ databases">
        <authorList>
            <person name="Seth-Smith MB H."/>
            <person name="Seth-Smith H."/>
        </authorList>
    </citation>
    <scope>NUCLEOTIDE SEQUENCE [LARGE SCALE GENOMIC DNA]</scope>
    <source>
        <strain evidence="21">USB-603019</strain>
    </source>
</reference>
<evidence type="ECO:0000256" key="17">
    <source>
        <dbReference type="ARBA" id="ARBA00043932"/>
    </source>
</evidence>
<dbReference type="InterPro" id="IPR016299">
    <property type="entry name" value="Riboflavin_synth_RibBA"/>
</dbReference>
<keyword evidence="14 19" id="KW-0464">Manganese</keyword>
<dbReference type="HAMAP" id="MF_01283">
    <property type="entry name" value="RibBA"/>
    <property type="match status" value="1"/>
</dbReference>
<evidence type="ECO:0000256" key="10">
    <source>
        <dbReference type="ARBA" id="ARBA00022801"/>
    </source>
</evidence>
<organism evidence="21 22">
    <name type="scientific">Lawsonella clevelandensis</name>
    <dbReference type="NCBI Taxonomy" id="1528099"/>
    <lineage>
        <taxon>Bacteria</taxon>
        <taxon>Bacillati</taxon>
        <taxon>Actinomycetota</taxon>
        <taxon>Actinomycetes</taxon>
        <taxon>Mycobacteriales</taxon>
        <taxon>Lawsonellaceae</taxon>
        <taxon>Lawsonella</taxon>
    </lineage>
</organism>
<feature type="binding site" evidence="19">
    <location>
        <begin position="141"/>
        <end position="145"/>
    </location>
    <ligand>
        <name>D-ribulose 5-phosphate</name>
        <dbReference type="ChEBI" id="CHEBI:58121"/>
    </ligand>
</feature>
<dbReference type="InterPro" id="IPR000422">
    <property type="entry name" value="DHBP_synthase_RibB"/>
</dbReference>
<dbReference type="GO" id="GO:0008270">
    <property type="term" value="F:zinc ion binding"/>
    <property type="evidence" value="ECO:0007669"/>
    <property type="project" value="UniProtKB-UniRule"/>
</dbReference>
<feature type="binding site" evidence="19">
    <location>
        <begin position="301"/>
        <end position="303"/>
    </location>
    <ligand>
        <name>GTP</name>
        <dbReference type="ChEBI" id="CHEBI:37565"/>
    </ligand>
</feature>
<dbReference type="Proteomes" id="UP000324288">
    <property type="component" value="Chromosome"/>
</dbReference>
<feature type="site" description="Essential for DHBP synthase activity" evidence="19">
    <location>
        <position position="127"/>
    </location>
</feature>
<comment type="pathway">
    <text evidence="5 19">Cofactor biosynthesis; riboflavin biosynthesis; 2-hydroxy-3-oxobutyl phosphate from D-ribulose 5-phosphate: step 1/1.</text>
</comment>
<feature type="site" description="Essential for DHBP synthase activity" evidence="19">
    <location>
        <position position="165"/>
    </location>
</feature>
<proteinExistence type="inferred from homology"/>
<comment type="similarity">
    <text evidence="6 19">In the N-terminal section; belongs to the DHBP synthase family.</text>
</comment>
<evidence type="ECO:0000256" key="6">
    <source>
        <dbReference type="ARBA" id="ARBA00005520"/>
    </source>
</evidence>
<dbReference type="InterPro" id="IPR036144">
    <property type="entry name" value="RibA-like_sf"/>
</dbReference>
<feature type="binding site" evidence="19">
    <location>
        <position position="262"/>
    </location>
    <ligand>
        <name>Zn(2+)</name>
        <dbReference type="ChEBI" id="CHEBI:29105"/>
        <note>catalytic</note>
    </ligand>
</feature>
<protein>
    <recommendedName>
        <fullName evidence="19">Riboflavin biosynthesis protein RibBA</fullName>
    </recommendedName>
    <domain>
        <recommendedName>
            <fullName evidence="19">3,4-dihydroxy-2-butanone 4-phosphate synthase</fullName>
            <shortName evidence="19">DHBP synthase</shortName>
            <ecNumber evidence="19">4.1.99.12</ecNumber>
        </recommendedName>
    </domain>
    <domain>
        <recommendedName>
            <fullName evidence="19">GTP cyclohydrolase-2</fullName>
            <ecNumber evidence="19">3.5.4.25</ecNumber>
        </recommendedName>
        <alternativeName>
            <fullName evidence="19">GTP cyclohydrolase II</fullName>
        </alternativeName>
    </domain>
</protein>
<keyword evidence="15 19" id="KW-0456">Lyase</keyword>
<dbReference type="GO" id="GO:0000287">
    <property type="term" value="F:magnesium ion binding"/>
    <property type="evidence" value="ECO:0007669"/>
    <property type="project" value="UniProtKB-UniRule"/>
</dbReference>
<comment type="catalytic activity">
    <reaction evidence="18 19">
        <text>GTP + 4 H2O = 2,5-diamino-6-hydroxy-4-(5-phosphoribosylamino)-pyrimidine + formate + 2 phosphate + 3 H(+)</text>
        <dbReference type="Rhea" id="RHEA:23704"/>
        <dbReference type="ChEBI" id="CHEBI:15377"/>
        <dbReference type="ChEBI" id="CHEBI:15378"/>
        <dbReference type="ChEBI" id="CHEBI:15740"/>
        <dbReference type="ChEBI" id="CHEBI:37565"/>
        <dbReference type="ChEBI" id="CHEBI:43474"/>
        <dbReference type="ChEBI" id="CHEBI:58614"/>
        <dbReference type="EC" id="3.5.4.25"/>
    </reaction>
</comment>
<evidence type="ECO:0000256" key="19">
    <source>
        <dbReference type="HAMAP-Rule" id="MF_01283"/>
    </source>
</evidence>
<dbReference type="EC" id="4.1.99.12" evidence="19"/>
<dbReference type="Pfam" id="PF00925">
    <property type="entry name" value="GTP_cyclohydro2"/>
    <property type="match status" value="1"/>
</dbReference>
<feature type="binding site" evidence="19">
    <location>
        <begin position="257"/>
        <end position="261"/>
    </location>
    <ligand>
        <name>GTP</name>
        <dbReference type="ChEBI" id="CHEBI:37565"/>
    </ligand>
</feature>
<evidence type="ECO:0000256" key="1">
    <source>
        <dbReference type="ARBA" id="ARBA00000141"/>
    </source>
</evidence>
<dbReference type="FunFam" id="3.90.870.10:FF:000001">
    <property type="entry name" value="Riboflavin biosynthesis protein RibBA"/>
    <property type="match status" value="1"/>
</dbReference>
<feature type="active site" description="Proton acceptor; for GTP cyclohydrolase activity" evidence="19">
    <location>
        <position position="335"/>
    </location>
</feature>
<evidence type="ECO:0000256" key="5">
    <source>
        <dbReference type="ARBA" id="ARBA00004904"/>
    </source>
</evidence>
<dbReference type="NCBIfam" id="NF006803">
    <property type="entry name" value="PRK09311.1"/>
    <property type="match status" value="1"/>
</dbReference>
<dbReference type="PIRSF" id="PIRSF001259">
    <property type="entry name" value="RibA"/>
    <property type="match status" value="1"/>
</dbReference>
<dbReference type="FunFam" id="3.40.50.10990:FF:000001">
    <property type="entry name" value="Riboflavin biosynthesis protein RibBA"/>
    <property type="match status" value="1"/>
</dbReference>
<dbReference type="NCBIfam" id="TIGR00506">
    <property type="entry name" value="ribB"/>
    <property type="match status" value="1"/>
</dbReference>
<dbReference type="NCBIfam" id="TIGR00505">
    <property type="entry name" value="ribA"/>
    <property type="match status" value="1"/>
</dbReference>
<keyword evidence="9 19" id="KW-0547">Nucleotide-binding</keyword>
<feature type="binding site" evidence="19">
    <location>
        <position position="165"/>
    </location>
    <ligand>
        <name>D-ribulose 5-phosphate</name>
        <dbReference type="ChEBI" id="CHEBI:58121"/>
    </ligand>
</feature>
<accession>A0A5E3ZV73</accession>
<feature type="region of interest" description="DHBP synthase" evidence="19">
    <location>
        <begin position="1"/>
        <end position="204"/>
    </location>
</feature>
<dbReference type="GO" id="GO:0003935">
    <property type="term" value="F:GTP cyclohydrolase II activity"/>
    <property type="evidence" value="ECO:0007669"/>
    <property type="project" value="UniProtKB-UniRule"/>
</dbReference>
<feature type="binding site" evidence="19">
    <location>
        <position position="273"/>
    </location>
    <ligand>
        <name>Zn(2+)</name>
        <dbReference type="ChEBI" id="CHEBI:29105"/>
        <note>catalytic</note>
    </ligand>
</feature>
<dbReference type="Pfam" id="PF00926">
    <property type="entry name" value="DHBP_synthase"/>
    <property type="match status" value="1"/>
</dbReference>
<dbReference type="GO" id="GO:0005829">
    <property type="term" value="C:cytosol"/>
    <property type="evidence" value="ECO:0007669"/>
    <property type="project" value="TreeGrafter"/>
</dbReference>
<evidence type="ECO:0000256" key="16">
    <source>
        <dbReference type="ARBA" id="ARBA00023268"/>
    </source>
</evidence>
<dbReference type="PANTHER" id="PTHR21327">
    <property type="entry name" value="GTP CYCLOHYDROLASE II-RELATED"/>
    <property type="match status" value="1"/>
</dbReference>
<dbReference type="UniPathway" id="UPA00275">
    <property type="reaction ID" value="UER00399"/>
</dbReference>
<dbReference type="AlphaFoldDB" id="A0A5E3ZV73"/>
<comment type="cofactor">
    <cofactor evidence="2">
        <name>Mn(2+)</name>
        <dbReference type="ChEBI" id="CHEBI:29035"/>
    </cofactor>
</comment>
<dbReference type="SUPFAM" id="SSF55821">
    <property type="entry name" value="YrdC/RibB"/>
    <property type="match status" value="1"/>
</dbReference>
<evidence type="ECO:0000256" key="14">
    <source>
        <dbReference type="ARBA" id="ARBA00023211"/>
    </source>
</evidence>
<evidence type="ECO:0000256" key="11">
    <source>
        <dbReference type="ARBA" id="ARBA00022833"/>
    </source>
</evidence>
<comment type="cofactor">
    <cofactor evidence="19">
        <name>Zn(2+)</name>
        <dbReference type="ChEBI" id="CHEBI:29105"/>
    </cofactor>
    <text evidence="19">Binds 1 zinc ion per subunit.</text>
</comment>
<evidence type="ECO:0000256" key="13">
    <source>
        <dbReference type="ARBA" id="ARBA00023134"/>
    </source>
</evidence>
<feature type="domain" description="GTP cyclohydrolase II" evidence="20">
    <location>
        <begin position="210"/>
        <end position="377"/>
    </location>
</feature>
<evidence type="ECO:0000256" key="15">
    <source>
        <dbReference type="ARBA" id="ARBA00023239"/>
    </source>
</evidence>
<comment type="function">
    <text evidence="3 19">Catalyzes the conversion of D-ribulose 5-phosphate to formate and 3,4-dihydroxy-2-butanone 4-phosphate.</text>
</comment>
<keyword evidence="12 19" id="KW-0460">Magnesium</keyword>
<comment type="similarity">
    <text evidence="19">In the C-terminal section; belongs to the GTP cyclohydrolase II family.</text>
</comment>
<dbReference type="PANTHER" id="PTHR21327:SF18">
    <property type="entry name" value="3,4-DIHYDROXY-2-BUTANONE 4-PHOSPHATE SYNTHASE"/>
    <property type="match status" value="1"/>
</dbReference>
<feature type="binding site" evidence="19">
    <location>
        <position position="144"/>
    </location>
    <ligand>
        <name>Mg(2+)</name>
        <dbReference type="ChEBI" id="CHEBI:18420"/>
        <label>2</label>
    </ligand>
</feature>
<feature type="binding site" evidence="19">
    <location>
        <position position="323"/>
    </location>
    <ligand>
        <name>GTP</name>
        <dbReference type="ChEBI" id="CHEBI:37565"/>
    </ligand>
</feature>
<name>A0A5E3ZV73_9ACTN</name>
<dbReference type="Gene3D" id="3.40.50.10990">
    <property type="entry name" value="GTP cyclohydrolase II"/>
    <property type="match status" value="1"/>
</dbReference>
<dbReference type="GO" id="GO:0030145">
    <property type="term" value="F:manganese ion binding"/>
    <property type="evidence" value="ECO:0007669"/>
    <property type="project" value="UniProtKB-UniRule"/>
</dbReference>
<feature type="region of interest" description="GTP cyclohydrolase II" evidence="19">
    <location>
        <begin position="205"/>
        <end position="454"/>
    </location>
</feature>
<gene>
    <name evidence="21" type="primary">ribBA_1</name>
    <name evidence="19" type="synonym">ribBA</name>
    <name evidence="21" type="ORF">LC603019_00070</name>
</gene>
<keyword evidence="8 19" id="KW-0479">Metal-binding</keyword>
<dbReference type="OrthoDB" id="9793111at2"/>
<dbReference type="GO" id="GO:0005525">
    <property type="term" value="F:GTP binding"/>
    <property type="evidence" value="ECO:0007669"/>
    <property type="project" value="UniProtKB-KW"/>
</dbReference>
<comment type="pathway">
    <text evidence="4 19">Cofactor biosynthesis; riboflavin biosynthesis; 5-amino-6-(D-ribitylamino)uracil from GTP: step 1/4.</text>
</comment>
<dbReference type="SUPFAM" id="SSF142695">
    <property type="entry name" value="RibA-like"/>
    <property type="match status" value="1"/>
</dbReference>
<dbReference type="EC" id="3.5.4.25" evidence="19"/>
<comment type="function">
    <text evidence="17 19">Catalyzes the conversion of GTP to 2,5-diamino-6-ribosylamino-4(3H)-pyrimidinone 5'-phosphate (DARP), formate and pyrophosphate.</text>
</comment>
<dbReference type="EMBL" id="LR584267">
    <property type="protein sequence ID" value="VHN99523.1"/>
    <property type="molecule type" value="Genomic_DNA"/>
</dbReference>
<keyword evidence="10 19" id="KW-0378">Hydrolase</keyword>
<dbReference type="NCBIfam" id="NF001591">
    <property type="entry name" value="PRK00393.1"/>
    <property type="match status" value="1"/>
</dbReference>
<feature type="binding site" evidence="19">
    <location>
        <position position="278"/>
    </location>
    <ligand>
        <name>GTP</name>
        <dbReference type="ChEBI" id="CHEBI:37565"/>
    </ligand>
</feature>
<dbReference type="GO" id="GO:0008686">
    <property type="term" value="F:3,4-dihydroxy-2-butanone-4-phosphate synthase activity"/>
    <property type="evidence" value="ECO:0007669"/>
    <property type="project" value="UniProtKB-UniRule"/>
</dbReference>
<evidence type="ECO:0000256" key="4">
    <source>
        <dbReference type="ARBA" id="ARBA00004853"/>
    </source>
</evidence>
<dbReference type="GeneID" id="84894080"/>
<dbReference type="GO" id="GO:0009231">
    <property type="term" value="P:riboflavin biosynthetic process"/>
    <property type="evidence" value="ECO:0007669"/>
    <property type="project" value="UniProtKB-UniRule"/>
</dbReference>
<keyword evidence="13 19" id="KW-0342">GTP-binding</keyword>
<evidence type="ECO:0000256" key="18">
    <source>
        <dbReference type="ARBA" id="ARBA00049295"/>
    </source>
</evidence>
<evidence type="ECO:0000256" key="2">
    <source>
        <dbReference type="ARBA" id="ARBA00001936"/>
    </source>
</evidence>
<feature type="binding site" evidence="19">
    <location>
        <position position="358"/>
    </location>
    <ligand>
        <name>GTP</name>
        <dbReference type="ChEBI" id="CHEBI:37565"/>
    </ligand>
</feature>
<dbReference type="Gene3D" id="3.90.870.10">
    <property type="entry name" value="DHBP synthase"/>
    <property type="match status" value="1"/>
</dbReference>
<evidence type="ECO:0000256" key="7">
    <source>
        <dbReference type="ARBA" id="ARBA00022619"/>
    </source>
</evidence>
<dbReference type="InterPro" id="IPR017945">
    <property type="entry name" value="DHBP_synth_RibB-like_a/b_dom"/>
</dbReference>
<dbReference type="CDD" id="cd00641">
    <property type="entry name" value="GTP_cyclohydro2"/>
    <property type="match status" value="1"/>
</dbReference>
<evidence type="ECO:0000313" key="21">
    <source>
        <dbReference type="EMBL" id="VHN99523.1"/>
    </source>
</evidence>
<dbReference type="HAMAP" id="MF_00180">
    <property type="entry name" value="RibB"/>
    <property type="match status" value="1"/>
</dbReference>
<dbReference type="HAMAP" id="MF_00179">
    <property type="entry name" value="RibA"/>
    <property type="match status" value="1"/>
</dbReference>
<dbReference type="RefSeq" id="WP_063665711.1">
    <property type="nucleotide sequence ID" value="NZ_CAJPTR010000002.1"/>
</dbReference>
<feature type="binding site" evidence="19">
    <location>
        <position position="29"/>
    </location>
    <ligand>
        <name>Mg(2+)</name>
        <dbReference type="ChEBI" id="CHEBI:18420"/>
        <label>1</label>
    </ligand>
</feature>
<feature type="binding site" evidence="19">
    <location>
        <position position="275"/>
    </location>
    <ligand>
        <name>Zn(2+)</name>
        <dbReference type="ChEBI" id="CHEBI:29105"/>
        <note>catalytic</note>
    </ligand>
</feature>
<feature type="binding site" evidence="19">
    <location>
        <begin position="28"/>
        <end position="29"/>
    </location>
    <ligand>
        <name>D-ribulose 5-phosphate</name>
        <dbReference type="ChEBI" id="CHEBI:58121"/>
    </ligand>
</feature>
<keyword evidence="11 19" id="KW-0862">Zinc</keyword>
<feature type="binding site" evidence="19">
    <location>
        <position position="29"/>
    </location>
    <ligand>
        <name>Mg(2+)</name>
        <dbReference type="ChEBI" id="CHEBI:18420"/>
        <label>2</label>
    </ligand>
</feature>
<keyword evidence="22" id="KW-1185">Reference proteome</keyword>
<feature type="binding site" evidence="19">
    <location>
        <position position="33"/>
    </location>
    <ligand>
        <name>D-ribulose 5-phosphate</name>
        <dbReference type="ChEBI" id="CHEBI:58121"/>
    </ligand>
</feature>
<keyword evidence="16 19" id="KW-0511">Multifunctional enzyme</keyword>